<proteinExistence type="predicted"/>
<dbReference type="GO" id="GO:0000105">
    <property type="term" value="P:L-histidine biosynthetic process"/>
    <property type="evidence" value="ECO:0007669"/>
    <property type="project" value="UniProtKB-KW"/>
</dbReference>
<comment type="subunit">
    <text evidence="2">Heterodimer of HisH and HisF.</text>
</comment>
<protein>
    <submittedName>
        <fullName evidence="12">Imidazole glycerol phosphate synthase subunit HisH</fullName>
        <ecNumber evidence="12">4.3.2.10</ecNumber>
    </submittedName>
</protein>
<dbReference type="RefSeq" id="WP_309202555.1">
    <property type="nucleotide sequence ID" value="NZ_CP133548.1"/>
</dbReference>
<dbReference type="Proteomes" id="UP001239782">
    <property type="component" value="Chromosome"/>
</dbReference>
<dbReference type="InterPro" id="IPR029062">
    <property type="entry name" value="Class_I_gatase-like"/>
</dbReference>
<evidence type="ECO:0000256" key="3">
    <source>
        <dbReference type="ARBA" id="ARBA00022605"/>
    </source>
</evidence>
<dbReference type="GO" id="GO:0016829">
    <property type="term" value="F:lyase activity"/>
    <property type="evidence" value="ECO:0007669"/>
    <property type="project" value="UniProtKB-KW"/>
</dbReference>
<feature type="domain" description="Glutamine amidotransferase" evidence="11">
    <location>
        <begin position="12"/>
        <end position="186"/>
    </location>
</feature>
<evidence type="ECO:0000259" key="11">
    <source>
        <dbReference type="Pfam" id="PF00117"/>
    </source>
</evidence>
<evidence type="ECO:0000256" key="7">
    <source>
        <dbReference type="ARBA" id="ARBA00023239"/>
    </source>
</evidence>
<comment type="catalytic activity">
    <reaction evidence="9">
        <text>L-glutamine + H2O = L-glutamate + NH4(+)</text>
        <dbReference type="Rhea" id="RHEA:15889"/>
        <dbReference type="ChEBI" id="CHEBI:15377"/>
        <dbReference type="ChEBI" id="CHEBI:28938"/>
        <dbReference type="ChEBI" id="CHEBI:29985"/>
        <dbReference type="ChEBI" id="CHEBI:58359"/>
        <dbReference type="EC" id="3.5.1.2"/>
    </reaction>
</comment>
<keyword evidence="5" id="KW-0315">Glutamine amidotransferase</keyword>
<keyword evidence="13" id="KW-1185">Reference proteome</keyword>
<dbReference type="GO" id="GO:0004359">
    <property type="term" value="F:glutaminase activity"/>
    <property type="evidence" value="ECO:0007669"/>
    <property type="project" value="UniProtKB-EC"/>
</dbReference>
<reference evidence="12 13" key="1">
    <citation type="submission" date="2023-08" db="EMBL/GenBank/DDBJ databases">
        <title>Pleionea litopenaei sp. nov., isolated from stomach of juvenile Litopenaeus vannamei.</title>
        <authorList>
            <person name="Rho A.M."/>
            <person name="Hwang C.Y."/>
        </authorList>
    </citation>
    <scope>NUCLEOTIDE SEQUENCE [LARGE SCALE GENOMIC DNA]</scope>
    <source>
        <strain evidence="12 13">HL-JVS1</strain>
    </source>
</reference>
<evidence type="ECO:0000313" key="12">
    <source>
        <dbReference type="EMBL" id="WMS87412.1"/>
    </source>
</evidence>
<dbReference type="EMBL" id="CP133548">
    <property type="protein sequence ID" value="WMS87412.1"/>
    <property type="molecule type" value="Genomic_DNA"/>
</dbReference>
<feature type="active site" description="Nucleophile" evidence="10">
    <location>
        <position position="86"/>
    </location>
</feature>
<evidence type="ECO:0000256" key="9">
    <source>
        <dbReference type="ARBA" id="ARBA00049534"/>
    </source>
</evidence>
<dbReference type="AlphaFoldDB" id="A0AA51X6L4"/>
<evidence type="ECO:0000256" key="6">
    <source>
        <dbReference type="ARBA" id="ARBA00023102"/>
    </source>
</evidence>
<dbReference type="InterPro" id="IPR010139">
    <property type="entry name" value="Imidazole-glycPsynth_HisH"/>
</dbReference>
<dbReference type="PROSITE" id="PS51273">
    <property type="entry name" value="GATASE_TYPE_1"/>
    <property type="match status" value="1"/>
</dbReference>
<dbReference type="PIRSF" id="PIRSF000495">
    <property type="entry name" value="Amidotransf_hisH"/>
    <property type="match status" value="1"/>
</dbReference>
<dbReference type="EC" id="4.3.2.10" evidence="12"/>
<feature type="active site" evidence="10">
    <location>
        <position position="181"/>
    </location>
</feature>
<dbReference type="GO" id="GO:0000107">
    <property type="term" value="F:imidazoleglycerol-phosphate synthase activity"/>
    <property type="evidence" value="ECO:0007669"/>
    <property type="project" value="TreeGrafter"/>
</dbReference>
<evidence type="ECO:0000256" key="10">
    <source>
        <dbReference type="PIRSR" id="PIRSR000495-1"/>
    </source>
</evidence>
<keyword evidence="3" id="KW-0028">Amino-acid biosynthesis</keyword>
<evidence type="ECO:0000256" key="8">
    <source>
        <dbReference type="ARBA" id="ARBA00047838"/>
    </source>
</evidence>
<evidence type="ECO:0000256" key="5">
    <source>
        <dbReference type="ARBA" id="ARBA00022962"/>
    </source>
</evidence>
<evidence type="ECO:0000256" key="2">
    <source>
        <dbReference type="ARBA" id="ARBA00011152"/>
    </source>
</evidence>
<dbReference type="NCBIfam" id="TIGR01855">
    <property type="entry name" value="IMP_synth_hisH"/>
    <property type="match status" value="1"/>
</dbReference>
<dbReference type="Pfam" id="PF00117">
    <property type="entry name" value="GATase"/>
    <property type="match status" value="1"/>
</dbReference>
<dbReference type="SUPFAM" id="SSF52317">
    <property type="entry name" value="Class I glutamine amidotransferase-like"/>
    <property type="match status" value="1"/>
</dbReference>
<sequence>MIEPSKAYTVTIIDTKAGNIFSLKACLQRLGCEVMVAKTPAQVVGDRLIIPGQGHFGSVMQQLTTEGWLSFLNQWKSEDKYLLGICVGMQVFFEQSEESPGVLGLGWLDGKVKKLNSPKQPMVGWSSCQFSTASFESGMPYFVNSYAIKESQQCIATTSYGETFCAAVKLNNLVGFQFHPEKSSHYGSKLVAQALNLS</sequence>
<accession>A0AA51X6L4</accession>
<feature type="active site" evidence="10">
    <location>
        <position position="179"/>
    </location>
</feature>
<evidence type="ECO:0000256" key="1">
    <source>
        <dbReference type="ARBA" id="ARBA00005091"/>
    </source>
</evidence>
<dbReference type="KEGG" id="plei:Q9312_00440"/>
<evidence type="ECO:0000313" key="13">
    <source>
        <dbReference type="Proteomes" id="UP001239782"/>
    </source>
</evidence>
<comment type="pathway">
    <text evidence="1">Amino-acid biosynthesis; L-histidine biosynthesis; L-histidine from 5-phospho-alpha-D-ribose 1-diphosphate: step 5/9.</text>
</comment>
<dbReference type="PANTHER" id="PTHR42701">
    <property type="entry name" value="IMIDAZOLE GLYCEROL PHOSPHATE SYNTHASE SUBUNIT HISH"/>
    <property type="match status" value="1"/>
</dbReference>
<comment type="catalytic activity">
    <reaction evidence="8">
        <text>5-[(5-phospho-1-deoxy-D-ribulos-1-ylimino)methylamino]-1-(5-phospho-beta-D-ribosyl)imidazole-4-carboxamide + L-glutamine = D-erythro-1-(imidazol-4-yl)glycerol 3-phosphate + 5-amino-1-(5-phospho-beta-D-ribosyl)imidazole-4-carboxamide + L-glutamate + H(+)</text>
        <dbReference type="Rhea" id="RHEA:24793"/>
        <dbReference type="ChEBI" id="CHEBI:15378"/>
        <dbReference type="ChEBI" id="CHEBI:29985"/>
        <dbReference type="ChEBI" id="CHEBI:58278"/>
        <dbReference type="ChEBI" id="CHEBI:58359"/>
        <dbReference type="ChEBI" id="CHEBI:58475"/>
        <dbReference type="ChEBI" id="CHEBI:58525"/>
        <dbReference type="EC" id="4.3.2.10"/>
    </reaction>
</comment>
<dbReference type="Gene3D" id="3.40.50.880">
    <property type="match status" value="1"/>
</dbReference>
<keyword evidence="7 12" id="KW-0456">Lyase</keyword>
<keyword evidence="4" id="KW-0378">Hydrolase</keyword>
<organism evidence="12 13">
    <name type="scientific">Pleionea litopenaei</name>
    <dbReference type="NCBI Taxonomy" id="3070815"/>
    <lineage>
        <taxon>Bacteria</taxon>
        <taxon>Pseudomonadati</taxon>
        <taxon>Pseudomonadota</taxon>
        <taxon>Gammaproteobacteria</taxon>
        <taxon>Oceanospirillales</taxon>
        <taxon>Pleioneaceae</taxon>
        <taxon>Pleionea</taxon>
    </lineage>
</organism>
<gene>
    <name evidence="12" type="primary">hisH</name>
    <name evidence="12" type="ORF">Q9312_00440</name>
</gene>
<dbReference type="PANTHER" id="PTHR42701:SF1">
    <property type="entry name" value="IMIDAZOLE GLYCEROL PHOSPHATE SYNTHASE SUBUNIT HISH"/>
    <property type="match status" value="1"/>
</dbReference>
<name>A0AA51X6L4_9GAMM</name>
<evidence type="ECO:0000256" key="4">
    <source>
        <dbReference type="ARBA" id="ARBA00022801"/>
    </source>
</evidence>
<keyword evidence="6" id="KW-0368">Histidine biosynthesis</keyword>
<dbReference type="InterPro" id="IPR017926">
    <property type="entry name" value="GATASE"/>
</dbReference>